<sequence length="979" mass="109752">MDGNPPPPVAEMDVPDRPTTHDDIPEESDGLTSPLSPDSGPTFGPPPARLAARFYRPSAASRRKSSAASSRRNSLSSQQSVQSNSSYRQACRQNHVAQYLRRASIIESRKARLAAREAHADQVRLRAALARTAPRSSNSEERALAAKQARDERLGQIAATCAEEVRRAKRIAEETKERRAAEEERYRVEMEEKLADAEKRRIEYYKKNLRRPRTASTPPNADIKKAIIKEMSDEERERAVTRLQRVWRINRRSKAFDEFSQLGLSIDKVHNTTFDDIKERLCDHRVLEITSKVLNLLQIRSTEADVQDPHATTKTFLTAYLLLGHPAQVMSQDGEQEQDVIQKAKDLIISFEAALSKATAENKYTTPSTSLEDIHLTYTAYLTAFSDWKTKDKTILIELLVQDFVNLDAIWQTVKDDSDGKVADDYQSGIRENQVFLLARLRKLAGPDRANLLIRKAIRDSRRQKQAEKRKLIGDVRPRAADADKIHPEPSTGEESTPTVETAQLTPKPPQSDAIQTKSISQIFSVMPSNRVVTHELVIDKDYRIDTSPHTKARDEVHRKICDSMRDAFKKGEGDRWTVATAENVRAKLLHLLVGSRGEGSLYHLISEALDPELIQRQCSQGIFSYQNFFSFIATILPKLCAPVRDEEVKALAEDLQQFGSLEEMIEKLFKLFHIIDVLALDYSNFLLSNVAARLIKEAPGYEQRMFARELNEGKITLLKTKRWWNNASVNVLTEADRLDPSYRPTLQKIYARGLVDLAVATPPLRDNDVPETLELDKSRLERIREQSVRVTIVGTILLSAKNLLKRDVRSQWKSEANRLLDILKTGYTDDAQPARVLSVIDTAHTLPPATKAQLGSTIARLLSQAATGRFTDPVAKVLFQRLKTHIFSRISASSSGERVRAVSTASESLSTAGLPEFGNIVGGLVDLLSKVGDADRKSHGIWYEKIAAENEDDAGETMQTETDGATDSNENAEPSSAA</sequence>
<feature type="region of interest" description="Disordered" evidence="3">
    <location>
        <begin position="130"/>
        <end position="150"/>
    </location>
</feature>
<dbReference type="GO" id="GO:0010737">
    <property type="term" value="P:protein kinase A signaling"/>
    <property type="evidence" value="ECO:0007669"/>
    <property type="project" value="TreeGrafter"/>
</dbReference>
<feature type="compositionally biased region" description="Basic and acidic residues" evidence="3">
    <location>
        <begin position="465"/>
        <end position="488"/>
    </location>
</feature>
<evidence type="ECO:0000256" key="2">
    <source>
        <dbReference type="SAM" id="Coils"/>
    </source>
</evidence>
<reference evidence="4" key="1">
    <citation type="journal article" date="2020" name="Stud. Mycol.">
        <title>101 Dothideomycetes genomes: a test case for predicting lifestyles and emergence of pathogens.</title>
        <authorList>
            <person name="Haridas S."/>
            <person name="Albert R."/>
            <person name="Binder M."/>
            <person name="Bloem J."/>
            <person name="Labutti K."/>
            <person name="Salamov A."/>
            <person name="Andreopoulos B."/>
            <person name="Baker S."/>
            <person name="Barry K."/>
            <person name="Bills G."/>
            <person name="Bluhm B."/>
            <person name="Cannon C."/>
            <person name="Castanera R."/>
            <person name="Culley D."/>
            <person name="Daum C."/>
            <person name="Ezra D."/>
            <person name="Gonzalez J."/>
            <person name="Henrissat B."/>
            <person name="Kuo A."/>
            <person name="Liang C."/>
            <person name="Lipzen A."/>
            <person name="Lutzoni F."/>
            <person name="Magnuson J."/>
            <person name="Mondo S."/>
            <person name="Nolan M."/>
            <person name="Ohm R."/>
            <person name="Pangilinan J."/>
            <person name="Park H.-J."/>
            <person name="Ramirez L."/>
            <person name="Alfaro M."/>
            <person name="Sun H."/>
            <person name="Tritt A."/>
            <person name="Yoshinaga Y."/>
            <person name="Zwiers L.-H."/>
            <person name="Turgeon B."/>
            <person name="Goodwin S."/>
            <person name="Spatafora J."/>
            <person name="Crous P."/>
            <person name="Grigoriev I."/>
        </authorList>
    </citation>
    <scope>NUCLEOTIDE SEQUENCE</scope>
    <source>
        <strain evidence="4">CBS 115976</strain>
    </source>
</reference>
<dbReference type="EMBL" id="MU004231">
    <property type="protein sequence ID" value="KAF2673293.1"/>
    <property type="molecule type" value="Genomic_DNA"/>
</dbReference>
<feature type="compositionally biased region" description="Basic and acidic residues" evidence="3">
    <location>
        <begin position="14"/>
        <end position="23"/>
    </location>
</feature>
<feature type="compositionally biased region" description="Low complexity" evidence="3">
    <location>
        <begin position="66"/>
        <end position="89"/>
    </location>
</feature>
<dbReference type="InterPro" id="IPR008862">
    <property type="entry name" value="Tcp11"/>
</dbReference>
<name>A0A6A6UPB8_9PEZI</name>
<evidence type="ECO:0000313" key="5">
    <source>
        <dbReference type="Proteomes" id="UP000799302"/>
    </source>
</evidence>
<gene>
    <name evidence="4" type="ORF">BT63DRAFT_421458</name>
</gene>
<evidence type="ECO:0000313" key="4">
    <source>
        <dbReference type="EMBL" id="KAF2673293.1"/>
    </source>
</evidence>
<evidence type="ECO:0000256" key="1">
    <source>
        <dbReference type="ARBA" id="ARBA00010954"/>
    </source>
</evidence>
<proteinExistence type="inferred from homology"/>
<protein>
    <recommendedName>
        <fullName evidence="6">Tcp11-domain-containing protein</fullName>
    </recommendedName>
</protein>
<feature type="compositionally biased region" description="Polar residues" evidence="3">
    <location>
        <begin position="958"/>
        <end position="979"/>
    </location>
</feature>
<evidence type="ECO:0000256" key="3">
    <source>
        <dbReference type="SAM" id="MobiDB-lite"/>
    </source>
</evidence>
<evidence type="ECO:0008006" key="6">
    <source>
        <dbReference type="Google" id="ProtNLM"/>
    </source>
</evidence>
<dbReference type="Proteomes" id="UP000799302">
    <property type="component" value="Unassembled WGS sequence"/>
</dbReference>
<feature type="region of interest" description="Disordered" evidence="3">
    <location>
        <begin position="1"/>
        <end position="89"/>
    </location>
</feature>
<dbReference type="Pfam" id="PF05794">
    <property type="entry name" value="Tcp11"/>
    <property type="match status" value="1"/>
</dbReference>
<feature type="coiled-coil region" evidence="2">
    <location>
        <begin position="165"/>
        <end position="207"/>
    </location>
</feature>
<comment type="similarity">
    <text evidence="1">Belongs to the TCP11 family.</text>
</comment>
<dbReference type="PANTHER" id="PTHR12832:SF18">
    <property type="entry name" value="IQ CALMODULIN-BINDING MOTIF DOMAIN PROTEIN (AFU_ORTHOLOGUE AFUA_1G08920)"/>
    <property type="match status" value="1"/>
</dbReference>
<feature type="compositionally biased region" description="Basic and acidic residues" evidence="3">
    <location>
        <begin position="138"/>
        <end position="150"/>
    </location>
</feature>
<organism evidence="4 5">
    <name type="scientific">Microthyrium microscopicum</name>
    <dbReference type="NCBI Taxonomy" id="703497"/>
    <lineage>
        <taxon>Eukaryota</taxon>
        <taxon>Fungi</taxon>
        <taxon>Dikarya</taxon>
        <taxon>Ascomycota</taxon>
        <taxon>Pezizomycotina</taxon>
        <taxon>Dothideomycetes</taxon>
        <taxon>Dothideomycetes incertae sedis</taxon>
        <taxon>Microthyriales</taxon>
        <taxon>Microthyriaceae</taxon>
        <taxon>Microthyrium</taxon>
    </lineage>
</organism>
<dbReference type="AlphaFoldDB" id="A0A6A6UPB8"/>
<dbReference type="OrthoDB" id="276323at2759"/>
<feature type="compositionally biased region" description="Polar residues" evidence="3">
    <location>
        <begin position="493"/>
        <end position="505"/>
    </location>
</feature>
<feature type="region of interest" description="Disordered" evidence="3">
    <location>
        <begin position="465"/>
        <end position="515"/>
    </location>
</feature>
<accession>A0A6A6UPB8</accession>
<feature type="region of interest" description="Disordered" evidence="3">
    <location>
        <begin position="948"/>
        <end position="979"/>
    </location>
</feature>
<keyword evidence="5" id="KW-1185">Reference proteome</keyword>
<dbReference type="PANTHER" id="PTHR12832">
    <property type="entry name" value="TESTIS-SPECIFIC PROTEIN PBS13 T-COMPLEX 11"/>
    <property type="match status" value="1"/>
</dbReference>
<keyword evidence="2" id="KW-0175">Coiled coil</keyword>